<dbReference type="EC" id="1.1.1.169" evidence="3 9"/>
<feature type="domain" description="Ketopantoate reductase N-terminal" evidence="10">
    <location>
        <begin position="3"/>
        <end position="152"/>
    </location>
</feature>
<dbReference type="Gene3D" id="3.40.50.720">
    <property type="entry name" value="NAD(P)-binding Rossmann-like Domain"/>
    <property type="match status" value="1"/>
</dbReference>
<dbReference type="EMBL" id="JBHTLI010000001">
    <property type="protein sequence ID" value="MFD1094816.1"/>
    <property type="molecule type" value="Genomic_DNA"/>
</dbReference>
<dbReference type="InterPro" id="IPR013752">
    <property type="entry name" value="KPA_reductase"/>
</dbReference>
<dbReference type="RefSeq" id="WP_380742976.1">
    <property type="nucleotide sequence ID" value="NZ_JBHTLI010000001.1"/>
</dbReference>
<dbReference type="NCBIfam" id="TIGR00745">
    <property type="entry name" value="apbA_panE"/>
    <property type="match status" value="1"/>
</dbReference>
<comment type="similarity">
    <text evidence="2 9">Belongs to the ketopantoate reductase family.</text>
</comment>
<dbReference type="PANTHER" id="PTHR21708:SF26">
    <property type="entry name" value="2-DEHYDROPANTOATE 2-REDUCTASE"/>
    <property type="match status" value="1"/>
</dbReference>
<dbReference type="InterPro" id="IPR013328">
    <property type="entry name" value="6PGD_dom2"/>
</dbReference>
<sequence>MKILVFGIGGIGGYFGGRLAKAGNEVTMIARGKQLEAIKNNGLEVESINGDFKVHPHLATDDVAEAEVPDLVILGVKSWQIKNVAKILKPAIGEDTMVLPLQNGANNAEKLLEVLPERNVLAGLCHIVSFVEAPGKIKHASFEPRITFGELDNSRSERIQKLKQVFDEAEITSFIPDNIQLEIWKKFLFITTVSGIGGLTRVSIDKIRQSDYLYNLMRKTAKEVKAIANTKGVPLEEEHLEKAFEIINNQPEGTTASTQRDIMAGKPSEMENFNGFVVKQGEDLDIDTPVNRFIYECLLPMEKEARKSGD</sequence>
<evidence type="ECO:0000256" key="7">
    <source>
        <dbReference type="ARBA" id="ARBA00032024"/>
    </source>
</evidence>
<keyword evidence="9" id="KW-0566">Pantothenate biosynthesis</keyword>
<dbReference type="Pfam" id="PF02558">
    <property type="entry name" value="ApbA"/>
    <property type="match status" value="1"/>
</dbReference>
<evidence type="ECO:0000259" key="11">
    <source>
        <dbReference type="Pfam" id="PF08546"/>
    </source>
</evidence>
<keyword evidence="6 9" id="KW-0560">Oxidoreductase</keyword>
<comment type="catalytic activity">
    <reaction evidence="8 9">
        <text>(R)-pantoate + NADP(+) = 2-dehydropantoate + NADPH + H(+)</text>
        <dbReference type="Rhea" id="RHEA:16233"/>
        <dbReference type="ChEBI" id="CHEBI:11561"/>
        <dbReference type="ChEBI" id="CHEBI:15378"/>
        <dbReference type="ChEBI" id="CHEBI:15980"/>
        <dbReference type="ChEBI" id="CHEBI:57783"/>
        <dbReference type="ChEBI" id="CHEBI:58349"/>
        <dbReference type="EC" id="1.1.1.169"/>
    </reaction>
</comment>
<dbReference type="Gene3D" id="1.10.1040.10">
    <property type="entry name" value="N-(1-d-carboxylethyl)-l-norvaline Dehydrogenase, domain 2"/>
    <property type="match status" value="1"/>
</dbReference>
<reference evidence="13" key="1">
    <citation type="journal article" date="2019" name="Int. J. Syst. Evol. Microbiol.">
        <title>The Global Catalogue of Microorganisms (GCM) 10K type strain sequencing project: providing services to taxonomists for standard genome sequencing and annotation.</title>
        <authorList>
            <consortium name="The Broad Institute Genomics Platform"/>
            <consortium name="The Broad Institute Genome Sequencing Center for Infectious Disease"/>
            <person name="Wu L."/>
            <person name="Ma J."/>
        </authorList>
    </citation>
    <scope>NUCLEOTIDE SEQUENCE [LARGE SCALE GENOMIC DNA]</scope>
    <source>
        <strain evidence="13">CCUG 64793</strain>
    </source>
</reference>
<dbReference type="InterPro" id="IPR008927">
    <property type="entry name" value="6-PGluconate_DH-like_C_sf"/>
</dbReference>
<dbReference type="InterPro" id="IPR051402">
    <property type="entry name" value="KPR-Related"/>
</dbReference>
<dbReference type="InterPro" id="IPR013332">
    <property type="entry name" value="KPR_N"/>
</dbReference>
<organism evidence="12 13">
    <name type="scientific">Salegentibacter chungangensis</name>
    <dbReference type="NCBI Taxonomy" id="1335724"/>
    <lineage>
        <taxon>Bacteria</taxon>
        <taxon>Pseudomonadati</taxon>
        <taxon>Bacteroidota</taxon>
        <taxon>Flavobacteriia</taxon>
        <taxon>Flavobacteriales</taxon>
        <taxon>Flavobacteriaceae</taxon>
        <taxon>Salegentibacter</taxon>
    </lineage>
</organism>
<dbReference type="Proteomes" id="UP001597131">
    <property type="component" value="Unassembled WGS sequence"/>
</dbReference>
<dbReference type="InterPro" id="IPR003710">
    <property type="entry name" value="ApbA"/>
</dbReference>
<evidence type="ECO:0000256" key="9">
    <source>
        <dbReference type="RuleBase" id="RU362068"/>
    </source>
</evidence>
<evidence type="ECO:0000256" key="2">
    <source>
        <dbReference type="ARBA" id="ARBA00007870"/>
    </source>
</evidence>
<evidence type="ECO:0000259" key="10">
    <source>
        <dbReference type="Pfam" id="PF02558"/>
    </source>
</evidence>
<comment type="caution">
    <text evidence="12">The sequence shown here is derived from an EMBL/GenBank/DDBJ whole genome shotgun (WGS) entry which is preliminary data.</text>
</comment>
<comment type="function">
    <text evidence="9">Catalyzes the NADPH-dependent reduction of ketopantoate into pantoic acid.</text>
</comment>
<dbReference type="PANTHER" id="PTHR21708">
    <property type="entry name" value="PROBABLE 2-DEHYDROPANTOATE 2-REDUCTASE"/>
    <property type="match status" value="1"/>
</dbReference>
<feature type="domain" description="Ketopantoate reductase C-terminal" evidence="11">
    <location>
        <begin position="178"/>
        <end position="299"/>
    </location>
</feature>
<gene>
    <name evidence="12" type="ORF">ACFQ3Q_03555</name>
</gene>
<evidence type="ECO:0000256" key="3">
    <source>
        <dbReference type="ARBA" id="ARBA00013014"/>
    </source>
</evidence>
<dbReference type="InterPro" id="IPR036291">
    <property type="entry name" value="NAD(P)-bd_dom_sf"/>
</dbReference>
<evidence type="ECO:0000256" key="1">
    <source>
        <dbReference type="ARBA" id="ARBA00004994"/>
    </source>
</evidence>
<evidence type="ECO:0000256" key="5">
    <source>
        <dbReference type="ARBA" id="ARBA00022857"/>
    </source>
</evidence>
<accession>A0ABW3NPT3</accession>
<evidence type="ECO:0000256" key="8">
    <source>
        <dbReference type="ARBA" id="ARBA00048793"/>
    </source>
</evidence>
<name>A0ABW3NPT3_9FLAO</name>
<comment type="pathway">
    <text evidence="1 9">Cofactor biosynthesis; (R)-pantothenate biosynthesis; (R)-pantoate from 3-methyl-2-oxobutanoate: step 2/2.</text>
</comment>
<proteinExistence type="inferred from homology"/>
<dbReference type="Pfam" id="PF08546">
    <property type="entry name" value="ApbA_C"/>
    <property type="match status" value="1"/>
</dbReference>
<evidence type="ECO:0000256" key="6">
    <source>
        <dbReference type="ARBA" id="ARBA00023002"/>
    </source>
</evidence>
<dbReference type="SUPFAM" id="SSF51735">
    <property type="entry name" value="NAD(P)-binding Rossmann-fold domains"/>
    <property type="match status" value="1"/>
</dbReference>
<keyword evidence="5 9" id="KW-0521">NADP</keyword>
<keyword evidence="13" id="KW-1185">Reference proteome</keyword>
<evidence type="ECO:0000256" key="4">
    <source>
        <dbReference type="ARBA" id="ARBA00019465"/>
    </source>
</evidence>
<evidence type="ECO:0000313" key="13">
    <source>
        <dbReference type="Proteomes" id="UP001597131"/>
    </source>
</evidence>
<dbReference type="SUPFAM" id="SSF48179">
    <property type="entry name" value="6-phosphogluconate dehydrogenase C-terminal domain-like"/>
    <property type="match status" value="1"/>
</dbReference>
<evidence type="ECO:0000313" key="12">
    <source>
        <dbReference type="EMBL" id="MFD1094816.1"/>
    </source>
</evidence>
<protein>
    <recommendedName>
        <fullName evidence="4 9">2-dehydropantoate 2-reductase</fullName>
        <ecNumber evidence="3 9">1.1.1.169</ecNumber>
    </recommendedName>
    <alternativeName>
        <fullName evidence="7 9">Ketopantoate reductase</fullName>
    </alternativeName>
</protein>